<dbReference type="InterPro" id="IPR017871">
    <property type="entry name" value="ABC_transporter-like_CS"/>
</dbReference>
<keyword evidence="8 10" id="KW-0472">Membrane</keyword>
<dbReference type="GO" id="GO:0140359">
    <property type="term" value="F:ABC-type transporter activity"/>
    <property type="evidence" value="ECO:0007669"/>
    <property type="project" value="InterPro"/>
</dbReference>
<evidence type="ECO:0000256" key="2">
    <source>
        <dbReference type="ARBA" id="ARBA00022448"/>
    </source>
</evidence>
<keyword evidence="14" id="KW-1185">Reference proteome</keyword>
<feature type="region of interest" description="Disordered" evidence="9">
    <location>
        <begin position="775"/>
        <end position="814"/>
    </location>
</feature>
<evidence type="ECO:0000256" key="4">
    <source>
        <dbReference type="ARBA" id="ARBA00022692"/>
    </source>
</evidence>
<dbReference type="PROSITE" id="PS50893">
    <property type="entry name" value="ABC_TRANSPORTER_2"/>
    <property type="match status" value="1"/>
</dbReference>
<dbReference type="InterPro" id="IPR047957">
    <property type="entry name" value="ABC_AprD-like_6TM"/>
</dbReference>
<feature type="domain" description="ABC transporter" evidence="11">
    <location>
        <begin position="309"/>
        <end position="544"/>
    </location>
</feature>
<dbReference type="PROSITE" id="PS00211">
    <property type="entry name" value="ABC_TRANSPORTER_1"/>
    <property type="match status" value="1"/>
</dbReference>
<feature type="transmembrane region" description="Helical" evidence="10">
    <location>
        <begin position="31"/>
        <end position="49"/>
    </location>
</feature>
<dbReference type="PROSITE" id="PS50929">
    <property type="entry name" value="ABC_TM1F"/>
    <property type="match status" value="1"/>
</dbReference>
<evidence type="ECO:0000313" key="13">
    <source>
        <dbReference type="EMBL" id="OEJ65972.1"/>
    </source>
</evidence>
<dbReference type="AlphaFoldDB" id="A0A1E5Q631"/>
<sequence>MSFFVNLLAMAVPIFTMQVYNRVVGNNGISTLQGLVVGMILVIIFDYILRQSRARILQTVALRVDVDLGRRLFRKVMRVPLQTLEIQPSAYWSSLFRDVDMVRNTLSGSTALLVADLPFALLFLVVIFVIAAPVAWVLLVMLPVFMFVAWRSSNVMSEASSQERKSTQSRDSLVAEMIAGRTTIKALALDRSMEPVWEEAHAENIESAITRGSKTDGFSNIGSSLGLLTSLLLTTVGALAIIDQQLTMGALIATNMLSGRIMGPLNQLVGTWRLYSGFLQATERLGKVFTGPSEREASEIKLKKPRGALSIENVIFSYSPDLAPVVSGITVDIAPGGVHALVGRNGSGKTTLLKLIQGLYQPQKGRVTMDGADIAQFTRSELADWLGYVPQESVLFAGTVRDNIISRMPNATDEEVIQASTEAGVHQFIIDLPDGYATEIGEAGGRLSGGQRQRIAIARALVGNPPVVLLDEPSSSLDRHAETELKNTLVEIAKTRTVIMVSHSPTLLSACDFLYALDRGKLALSGPAREVLPRLFGGKAPPPKGDGPKAPPKGPNGGPGGGKPNTGYEAIMAKAGVKSADASSAAAASASPAPMHTATPQKPAAKLKAPAKLTPIEKAALAQASATQTHAAQAPKTAAAAKPKVKAAAMARGKAPRMAKPKTAANSTGPISSNASQPILRSAEKTANATPGGVQAGAQLRSVTPIHRTVGKPVSAPSSLATPALRGARSIRARANLDLQPTQKSAVSQNSAEHVKAKIKAGAALRPTTKSILNTWAEGGIPAPSTPRKGTTNRGTGARTRSTPTLRLKGPVGE</sequence>
<name>A0A1E5Q631_9PROT</name>
<feature type="transmembrane region" description="Helical" evidence="10">
    <location>
        <begin position="119"/>
        <end position="150"/>
    </location>
</feature>
<evidence type="ECO:0000259" key="12">
    <source>
        <dbReference type="PROSITE" id="PS50929"/>
    </source>
</evidence>
<evidence type="ECO:0000259" key="11">
    <source>
        <dbReference type="PROSITE" id="PS50893"/>
    </source>
</evidence>
<feature type="compositionally biased region" description="Low complexity" evidence="9">
    <location>
        <begin position="790"/>
        <end position="803"/>
    </location>
</feature>
<dbReference type="SMART" id="SM00382">
    <property type="entry name" value="AAA"/>
    <property type="match status" value="1"/>
</dbReference>
<feature type="compositionally biased region" description="Low complexity" evidence="9">
    <location>
        <begin position="621"/>
        <end position="651"/>
    </location>
</feature>
<dbReference type="SUPFAM" id="SSF90123">
    <property type="entry name" value="ABC transporter transmembrane region"/>
    <property type="match status" value="1"/>
</dbReference>
<proteinExistence type="predicted"/>
<evidence type="ECO:0008006" key="15">
    <source>
        <dbReference type="Google" id="ProtNLM"/>
    </source>
</evidence>
<dbReference type="Gene3D" id="3.40.50.300">
    <property type="entry name" value="P-loop containing nucleotide triphosphate hydrolases"/>
    <property type="match status" value="1"/>
</dbReference>
<dbReference type="InterPro" id="IPR011527">
    <property type="entry name" value="ABC1_TM_dom"/>
</dbReference>
<feature type="transmembrane region" description="Helical" evidence="10">
    <location>
        <begin position="221"/>
        <end position="242"/>
    </location>
</feature>
<keyword evidence="7 10" id="KW-1133">Transmembrane helix</keyword>
<gene>
    <name evidence="13" type="ORF">BEN30_13320</name>
</gene>
<dbReference type="Pfam" id="PF00664">
    <property type="entry name" value="ABC_membrane"/>
    <property type="match status" value="1"/>
</dbReference>
<dbReference type="InterPro" id="IPR036640">
    <property type="entry name" value="ABC1_TM_sf"/>
</dbReference>
<dbReference type="SUPFAM" id="SSF52540">
    <property type="entry name" value="P-loop containing nucleoside triphosphate hydrolases"/>
    <property type="match status" value="1"/>
</dbReference>
<feature type="region of interest" description="Disordered" evidence="9">
    <location>
        <begin position="587"/>
        <end position="607"/>
    </location>
</feature>
<dbReference type="Proteomes" id="UP000095347">
    <property type="component" value="Unassembled WGS sequence"/>
</dbReference>
<dbReference type="GO" id="GO:0005524">
    <property type="term" value="F:ATP binding"/>
    <property type="evidence" value="ECO:0007669"/>
    <property type="project" value="UniProtKB-KW"/>
</dbReference>
<dbReference type="InterPro" id="IPR003439">
    <property type="entry name" value="ABC_transporter-like_ATP-bd"/>
</dbReference>
<dbReference type="InterPro" id="IPR027417">
    <property type="entry name" value="P-loop_NTPase"/>
</dbReference>
<feature type="compositionally biased region" description="Gly residues" evidence="9">
    <location>
        <begin position="555"/>
        <end position="564"/>
    </location>
</feature>
<dbReference type="GO" id="GO:0005886">
    <property type="term" value="C:plasma membrane"/>
    <property type="evidence" value="ECO:0007669"/>
    <property type="project" value="UniProtKB-SubCell"/>
</dbReference>
<dbReference type="STRING" id="28181.BEN30_13320"/>
<evidence type="ECO:0000256" key="9">
    <source>
        <dbReference type="SAM" id="MobiDB-lite"/>
    </source>
</evidence>
<keyword evidence="5" id="KW-0547">Nucleotide-binding</keyword>
<evidence type="ECO:0000256" key="1">
    <source>
        <dbReference type="ARBA" id="ARBA00004651"/>
    </source>
</evidence>
<feature type="region of interest" description="Disordered" evidence="9">
    <location>
        <begin position="533"/>
        <end position="568"/>
    </location>
</feature>
<keyword evidence="3" id="KW-1003">Cell membrane</keyword>
<evidence type="ECO:0000313" key="14">
    <source>
        <dbReference type="Proteomes" id="UP000095347"/>
    </source>
</evidence>
<reference evidence="14" key="1">
    <citation type="submission" date="2016-07" db="EMBL/GenBank/DDBJ databases">
        <authorList>
            <person name="Florea S."/>
            <person name="Webb J.S."/>
            <person name="Jaromczyk J."/>
            <person name="Schardl C.L."/>
        </authorList>
    </citation>
    <scope>NUCLEOTIDE SEQUENCE [LARGE SCALE GENOMIC DNA]</scope>
    <source>
        <strain evidence="14">MV-1</strain>
    </source>
</reference>
<feature type="compositionally biased region" description="Pro residues" evidence="9">
    <location>
        <begin position="540"/>
        <end position="554"/>
    </location>
</feature>
<keyword evidence="2" id="KW-0813">Transport</keyword>
<dbReference type="PANTHER" id="PTHR24221:SF248">
    <property type="entry name" value="ABC TRANSPORTER TRANSMEMBRANE REGION"/>
    <property type="match status" value="1"/>
</dbReference>
<dbReference type="Pfam" id="PF00005">
    <property type="entry name" value="ABC_tran"/>
    <property type="match status" value="1"/>
</dbReference>
<dbReference type="GO" id="GO:0034040">
    <property type="term" value="F:ATPase-coupled lipid transmembrane transporter activity"/>
    <property type="evidence" value="ECO:0007669"/>
    <property type="project" value="TreeGrafter"/>
</dbReference>
<dbReference type="OrthoDB" id="5288404at2"/>
<dbReference type="FunFam" id="3.40.50.300:FF:000299">
    <property type="entry name" value="ABC transporter ATP-binding protein/permease"/>
    <property type="match status" value="1"/>
</dbReference>
<evidence type="ECO:0000256" key="8">
    <source>
        <dbReference type="ARBA" id="ARBA00023136"/>
    </source>
</evidence>
<comment type="subcellular location">
    <subcellularLocation>
        <location evidence="1">Cell membrane</location>
        <topology evidence="1">Multi-pass membrane protein</topology>
    </subcellularLocation>
</comment>
<dbReference type="GO" id="GO:0016887">
    <property type="term" value="F:ATP hydrolysis activity"/>
    <property type="evidence" value="ECO:0007669"/>
    <property type="project" value="InterPro"/>
</dbReference>
<evidence type="ECO:0000256" key="3">
    <source>
        <dbReference type="ARBA" id="ARBA00022475"/>
    </source>
</evidence>
<feature type="compositionally biased region" description="Polar residues" evidence="9">
    <location>
        <begin position="664"/>
        <end position="677"/>
    </location>
</feature>
<keyword evidence="6" id="KW-0067">ATP-binding</keyword>
<organism evidence="13 14">
    <name type="scientific">Magnetovibrio blakemorei</name>
    <dbReference type="NCBI Taxonomy" id="28181"/>
    <lineage>
        <taxon>Bacteria</taxon>
        <taxon>Pseudomonadati</taxon>
        <taxon>Pseudomonadota</taxon>
        <taxon>Alphaproteobacteria</taxon>
        <taxon>Rhodospirillales</taxon>
        <taxon>Magnetovibrionaceae</taxon>
        <taxon>Magnetovibrio</taxon>
    </lineage>
</organism>
<dbReference type="InterPro" id="IPR039421">
    <property type="entry name" value="Type_1_exporter"/>
</dbReference>
<evidence type="ECO:0000256" key="10">
    <source>
        <dbReference type="SAM" id="Phobius"/>
    </source>
</evidence>
<dbReference type="EMBL" id="MCGG01000042">
    <property type="protein sequence ID" value="OEJ65972.1"/>
    <property type="molecule type" value="Genomic_DNA"/>
</dbReference>
<feature type="domain" description="ABC transmembrane type-1" evidence="12">
    <location>
        <begin position="1"/>
        <end position="277"/>
    </location>
</feature>
<dbReference type="InterPro" id="IPR003593">
    <property type="entry name" value="AAA+_ATPase"/>
</dbReference>
<dbReference type="RefSeq" id="WP_069958553.1">
    <property type="nucleotide sequence ID" value="NZ_MCGG01000042.1"/>
</dbReference>
<evidence type="ECO:0000256" key="7">
    <source>
        <dbReference type="ARBA" id="ARBA00022989"/>
    </source>
</evidence>
<keyword evidence="4 10" id="KW-0812">Transmembrane</keyword>
<dbReference type="CDD" id="cd18586">
    <property type="entry name" value="ABC_6TM_PrtD_like"/>
    <property type="match status" value="1"/>
</dbReference>
<evidence type="ECO:0000256" key="6">
    <source>
        <dbReference type="ARBA" id="ARBA00022840"/>
    </source>
</evidence>
<dbReference type="PANTHER" id="PTHR24221">
    <property type="entry name" value="ATP-BINDING CASSETTE SUB-FAMILY B"/>
    <property type="match status" value="1"/>
</dbReference>
<feature type="region of interest" description="Disordered" evidence="9">
    <location>
        <begin position="621"/>
        <end position="677"/>
    </location>
</feature>
<evidence type="ECO:0000256" key="5">
    <source>
        <dbReference type="ARBA" id="ARBA00022741"/>
    </source>
</evidence>
<comment type="caution">
    <text evidence="13">The sequence shown here is derived from an EMBL/GenBank/DDBJ whole genome shotgun (WGS) entry which is preliminary data.</text>
</comment>
<accession>A0A1E5Q631</accession>
<dbReference type="Gene3D" id="1.20.1560.10">
    <property type="entry name" value="ABC transporter type 1, transmembrane domain"/>
    <property type="match status" value="1"/>
</dbReference>
<protein>
    <recommendedName>
        <fullName evidence="15">Type I secretion system ATPase</fullName>
    </recommendedName>
</protein>